<feature type="region of interest" description="Disordered" evidence="1">
    <location>
        <begin position="1"/>
        <end position="43"/>
    </location>
</feature>
<feature type="region of interest" description="Disordered" evidence="1">
    <location>
        <begin position="77"/>
        <end position="103"/>
    </location>
</feature>
<reference evidence="2" key="1">
    <citation type="journal article" date="2018" name="DNA Res.">
        <title>Multiple hybrid de novo genome assembly of finger millet, an orphan allotetraploid crop.</title>
        <authorList>
            <person name="Hatakeyama M."/>
            <person name="Aluri S."/>
            <person name="Balachadran M.T."/>
            <person name="Sivarajan S.R."/>
            <person name="Patrignani A."/>
            <person name="Gruter S."/>
            <person name="Poveda L."/>
            <person name="Shimizu-Inatsugi R."/>
            <person name="Baeten J."/>
            <person name="Francoijs K.J."/>
            <person name="Nataraja K.N."/>
            <person name="Reddy Y.A.N."/>
            <person name="Phadnis S."/>
            <person name="Ravikumar R.L."/>
            <person name="Schlapbach R."/>
            <person name="Sreeman S.M."/>
            <person name="Shimizu K.K."/>
        </authorList>
    </citation>
    <scope>NUCLEOTIDE SEQUENCE</scope>
</reference>
<dbReference type="EMBL" id="BQKI01000071">
    <property type="protein sequence ID" value="GJN13940.1"/>
    <property type="molecule type" value="Genomic_DNA"/>
</dbReference>
<reference evidence="2" key="2">
    <citation type="submission" date="2021-12" db="EMBL/GenBank/DDBJ databases">
        <title>Resequencing data analysis of finger millet.</title>
        <authorList>
            <person name="Hatakeyama M."/>
            <person name="Aluri S."/>
            <person name="Balachadran M.T."/>
            <person name="Sivarajan S.R."/>
            <person name="Poveda L."/>
            <person name="Shimizu-Inatsugi R."/>
            <person name="Schlapbach R."/>
            <person name="Sreeman S.M."/>
            <person name="Shimizu K.K."/>
        </authorList>
    </citation>
    <scope>NUCLEOTIDE SEQUENCE</scope>
</reference>
<dbReference type="Proteomes" id="UP001054889">
    <property type="component" value="Unassembled WGS sequence"/>
</dbReference>
<evidence type="ECO:0000256" key="1">
    <source>
        <dbReference type="SAM" id="MobiDB-lite"/>
    </source>
</evidence>
<proteinExistence type="predicted"/>
<protein>
    <submittedName>
        <fullName evidence="2">Uncharacterized protein</fullName>
    </submittedName>
</protein>
<evidence type="ECO:0000313" key="2">
    <source>
        <dbReference type="EMBL" id="GJN13940.1"/>
    </source>
</evidence>
<comment type="caution">
    <text evidence="2">The sequence shown here is derived from an EMBL/GenBank/DDBJ whole genome shotgun (WGS) entry which is preliminary data.</text>
</comment>
<accession>A0AAV5DU17</accession>
<evidence type="ECO:0000313" key="3">
    <source>
        <dbReference type="Proteomes" id="UP001054889"/>
    </source>
</evidence>
<keyword evidence="3" id="KW-1185">Reference proteome</keyword>
<gene>
    <name evidence="2" type="primary">gb00701</name>
    <name evidence="2" type="ORF">PR202_gb00701</name>
</gene>
<dbReference type="AlphaFoldDB" id="A0AAV5DU17"/>
<sequence length="146" mass="15423">MRGMAAGTGISRDGGSPSHAAPYGVDGQVRESRPPCRPLMSSSGVLHRCKGWRPARGSLATAAAVDPAPTRLRELPYGVDDEVRESRSSLPPADEDEDAERGANVNGASLGLARAVTPLSLVHARRCFVCVHWISLLLGSDLSYCS</sequence>
<name>A0AAV5DU17_ELECO</name>
<organism evidence="2 3">
    <name type="scientific">Eleusine coracana subsp. coracana</name>
    <dbReference type="NCBI Taxonomy" id="191504"/>
    <lineage>
        <taxon>Eukaryota</taxon>
        <taxon>Viridiplantae</taxon>
        <taxon>Streptophyta</taxon>
        <taxon>Embryophyta</taxon>
        <taxon>Tracheophyta</taxon>
        <taxon>Spermatophyta</taxon>
        <taxon>Magnoliopsida</taxon>
        <taxon>Liliopsida</taxon>
        <taxon>Poales</taxon>
        <taxon>Poaceae</taxon>
        <taxon>PACMAD clade</taxon>
        <taxon>Chloridoideae</taxon>
        <taxon>Cynodonteae</taxon>
        <taxon>Eleusininae</taxon>
        <taxon>Eleusine</taxon>
    </lineage>
</organism>